<name>A0A7G6WXB2_9ACTN</name>
<dbReference type="InterPro" id="IPR019692">
    <property type="entry name" value="CFP-6_PH"/>
</dbReference>
<gene>
    <name evidence="3" type="ORF">F1D05_12805</name>
</gene>
<evidence type="ECO:0000256" key="1">
    <source>
        <dbReference type="SAM" id="Phobius"/>
    </source>
</evidence>
<dbReference type="KEGG" id="kqi:F1D05_12805"/>
<dbReference type="AlphaFoldDB" id="A0A7G6WXB2"/>
<reference evidence="4" key="1">
    <citation type="submission" date="2019-09" db="EMBL/GenBank/DDBJ databases">
        <title>Antimicrobial potential of Antarctic Bacteria.</title>
        <authorList>
            <person name="Benaud N."/>
            <person name="Edwards R.J."/>
            <person name="Ferrari B.C."/>
        </authorList>
    </citation>
    <scope>NUCLEOTIDE SEQUENCE [LARGE SCALE GENOMIC DNA]</scope>
    <source>
        <strain evidence="4">SPB151</strain>
    </source>
</reference>
<evidence type="ECO:0000313" key="4">
    <source>
        <dbReference type="Proteomes" id="UP000515563"/>
    </source>
</evidence>
<dbReference type="RefSeq" id="WP_185447913.1">
    <property type="nucleotide sequence ID" value="NZ_CP043661.1"/>
</dbReference>
<keyword evidence="4" id="KW-1185">Reference proteome</keyword>
<dbReference type="Pfam" id="PF10756">
    <property type="entry name" value="bPH_6"/>
    <property type="match status" value="1"/>
</dbReference>
<dbReference type="Proteomes" id="UP000515563">
    <property type="component" value="Chromosome"/>
</dbReference>
<feature type="transmembrane region" description="Helical" evidence="1">
    <location>
        <begin position="12"/>
        <end position="30"/>
    </location>
</feature>
<keyword evidence="1" id="KW-0472">Membrane</keyword>
<organism evidence="3 4">
    <name type="scientific">Kribbella qitaiheensis</name>
    <dbReference type="NCBI Taxonomy" id="1544730"/>
    <lineage>
        <taxon>Bacteria</taxon>
        <taxon>Bacillati</taxon>
        <taxon>Actinomycetota</taxon>
        <taxon>Actinomycetes</taxon>
        <taxon>Propionibacteriales</taxon>
        <taxon>Kribbellaceae</taxon>
        <taxon>Kribbella</taxon>
    </lineage>
</organism>
<dbReference type="EMBL" id="CP043661">
    <property type="protein sequence ID" value="QNE18627.1"/>
    <property type="molecule type" value="Genomic_DNA"/>
</dbReference>
<feature type="domain" description="Low molecular weight protein antigen 6 PH" evidence="2">
    <location>
        <begin position="59"/>
        <end position="101"/>
    </location>
</feature>
<keyword evidence="1" id="KW-1133">Transmembrane helix</keyword>
<accession>A0A7G6WXB2</accession>
<reference evidence="3 4" key="2">
    <citation type="journal article" date="2020" name="Microbiol. Resour. Announc.">
        <title>Antarctic desert soil bacteria exhibit high novel natural product potential, evaluated through long-read genome sequencing and comparative genomics.</title>
        <authorList>
            <person name="Benaud N."/>
            <person name="Edwards R.J."/>
            <person name="Amos T.G."/>
            <person name="D'Agostino P.M."/>
            <person name="Gutierrez-Chavez C."/>
            <person name="Montgomery K."/>
            <person name="Nicetic I."/>
            <person name="Ferrari B.C."/>
        </authorList>
    </citation>
    <scope>NUCLEOTIDE SEQUENCE [LARGE SCALE GENOMIC DNA]</scope>
    <source>
        <strain evidence="3 4">SPB151</strain>
    </source>
</reference>
<evidence type="ECO:0000259" key="2">
    <source>
        <dbReference type="Pfam" id="PF10756"/>
    </source>
</evidence>
<keyword evidence="1" id="KW-0812">Transmembrane</keyword>
<evidence type="ECO:0000313" key="3">
    <source>
        <dbReference type="EMBL" id="QNE18627.1"/>
    </source>
</evidence>
<sequence>MEPEELQWGTKTPFKVLACVPFVGALGWFVVAGGWFELWPFLLFLAAMAYVWGRGGGARLTEDELVLRYPIGTRRIPRAEVSSARFTYNGMRIQLRDGSKVFAFLQPKWTSTEMSSGAIPGPGSAAYRITEWAAGR</sequence>
<proteinExistence type="predicted"/>
<protein>
    <recommendedName>
        <fullName evidence="2">Low molecular weight protein antigen 6 PH domain-containing protein</fullName>
    </recommendedName>
</protein>